<feature type="compositionally biased region" description="Low complexity" evidence="8">
    <location>
        <begin position="2090"/>
        <end position="2100"/>
    </location>
</feature>
<evidence type="ECO:0000256" key="2">
    <source>
        <dbReference type="ARBA" id="ARBA00022443"/>
    </source>
</evidence>
<evidence type="ECO:0000256" key="8">
    <source>
        <dbReference type="SAM" id="MobiDB-lite"/>
    </source>
</evidence>
<dbReference type="InterPro" id="IPR035892">
    <property type="entry name" value="C2_domain_sf"/>
</dbReference>
<feature type="domain" description="C2 DOCK-type" evidence="10">
    <location>
        <begin position="709"/>
        <end position="893"/>
    </location>
</feature>
<feature type="compositionally biased region" description="Polar residues" evidence="8">
    <location>
        <begin position="461"/>
        <end position="470"/>
    </location>
</feature>
<dbReference type="InterPro" id="IPR043161">
    <property type="entry name" value="DOCK_C_lobe_A"/>
</dbReference>
<evidence type="ECO:0000259" key="9">
    <source>
        <dbReference type="PROSITE" id="PS50002"/>
    </source>
</evidence>
<dbReference type="Proteomes" id="UP001447188">
    <property type="component" value="Unassembled WGS sequence"/>
</dbReference>
<feature type="compositionally biased region" description="Low complexity" evidence="8">
    <location>
        <begin position="2133"/>
        <end position="2148"/>
    </location>
</feature>
<keyword evidence="2 6" id="KW-0728">SH3 domain</keyword>
<name>A0ABR3GCL4_9PEZI</name>
<dbReference type="CDD" id="cd11684">
    <property type="entry name" value="DHR2_DOCK"/>
    <property type="match status" value="1"/>
</dbReference>
<dbReference type="PANTHER" id="PTHR45653">
    <property type="entry name" value="DEDICATOR OF CYTOKINESIS"/>
    <property type="match status" value="1"/>
</dbReference>
<keyword evidence="4" id="KW-0597">Phosphoprotein</keyword>
<feature type="region of interest" description="Disordered" evidence="8">
    <location>
        <begin position="2058"/>
        <end position="2197"/>
    </location>
</feature>
<comment type="subcellular location">
    <subcellularLocation>
        <location evidence="1">Cytoplasm</location>
    </subcellularLocation>
</comment>
<dbReference type="InterPro" id="IPR032376">
    <property type="entry name" value="DOCK_N"/>
</dbReference>
<dbReference type="InterPro" id="IPR042455">
    <property type="entry name" value="DOCK_N_sub1"/>
</dbReference>
<feature type="domain" description="SH3" evidence="9">
    <location>
        <begin position="7"/>
        <end position="87"/>
    </location>
</feature>
<feature type="compositionally biased region" description="Acidic residues" evidence="8">
    <location>
        <begin position="121"/>
        <end position="137"/>
    </location>
</feature>
<dbReference type="InterPro" id="IPR001452">
    <property type="entry name" value="SH3_domain"/>
</dbReference>
<dbReference type="InterPro" id="IPR046769">
    <property type="entry name" value="DOCKER_Lobe_A"/>
</dbReference>
<evidence type="ECO:0000256" key="6">
    <source>
        <dbReference type="PROSITE-ProRule" id="PRU00192"/>
    </source>
</evidence>
<comment type="caution">
    <text evidence="12">The sequence shown here is derived from an EMBL/GenBank/DDBJ whole genome shotgun (WGS) entry which is preliminary data.</text>
</comment>
<dbReference type="InterPro" id="IPR016024">
    <property type="entry name" value="ARM-type_fold"/>
</dbReference>
<dbReference type="GO" id="GO:0016301">
    <property type="term" value="F:kinase activity"/>
    <property type="evidence" value="ECO:0007669"/>
    <property type="project" value="UniProtKB-KW"/>
</dbReference>
<dbReference type="Pfam" id="PF16172">
    <property type="entry name" value="DOCK_N"/>
    <property type="match status" value="2"/>
</dbReference>
<feature type="compositionally biased region" description="Low complexity" evidence="8">
    <location>
        <begin position="2185"/>
        <end position="2197"/>
    </location>
</feature>
<evidence type="ECO:0000256" key="4">
    <source>
        <dbReference type="ARBA" id="ARBA00022553"/>
    </source>
</evidence>
<accession>A0ABR3GCL4</accession>
<keyword evidence="12" id="KW-0808">Transferase</keyword>
<organism evidence="12 13">
    <name type="scientific">Discina gigas</name>
    <dbReference type="NCBI Taxonomy" id="1032678"/>
    <lineage>
        <taxon>Eukaryota</taxon>
        <taxon>Fungi</taxon>
        <taxon>Dikarya</taxon>
        <taxon>Ascomycota</taxon>
        <taxon>Pezizomycotina</taxon>
        <taxon>Pezizomycetes</taxon>
        <taxon>Pezizales</taxon>
        <taxon>Discinaceae</taxon>
        <taxon>Discina</taxon>
    </lineage>
</organism>
<feature type="compositionally biased region" description="Basic and acidic residues" evidence="8">
    <location>
        <begin position="492"/>
        <end position="505"/>
    </location>
</feature>
<dbReference type="InterPro" id="IPR026791">
    <property type="entry name" value="DOCK"/>
</dbReference>
<keyword evidence="3" id="KW-0963">Cytoplasm</keyword>
<feature type="compositionally biased region" description="Basic and acidic residues" evidence="8">
    <location>
        <begin position="2080"/>
        <end position="2089"/>
    </location>
</feature>
<dbReference type="PROSITE" id="PS51650">
    <property type="entry name" value="C2_DOCK"/>
    <property type="match status" value="1"/>
</dbReference>
<dbReference type="PROSITE" id="PS51651">
    <property type="entry name" value="DOCKER"/>
    <property type="match status" value="1"/>
</dbReference>
<comment type="similarity">
    <text evidence="7">Belongs to the DOCK family.</text>
</comment>
<dbReference type="Gene3D" id="1.25.40.410">
    <property type="match status" value="1"/>
</dbReference>
<dbReference type="EMBL" id="JBBBZM010000119">
    <property type="protein sequence ID" value="KAL0633650.1"/>
    <property type="molecule type" value="Genomic_DNA"/>
</dbReference>
<sequence>MPWSPLPRIAFAIATHPFSPSTRDDLPLELGDELYIIESCNNATWFRGYLVAPPSLLAGLTSTKGATLEARVFSGIFPAACVDIKEYLTTEVPILPEDAMGESGRGAQPQQLLGGQQLLSEEEDDGEDYEYDQEDGTLDGTSTGGGRYYQDGVEQQGLHGPPARRPKSSSINGNPSKLTRTGSQRSRRKTTRQSVVTLPARNRDRVRPAAPVPMLKVGDETSSFESEPLVDEIASCLREWHAANLHELLLNRQYPLLDEISSLVQQLDLSRRQLLHGVLTKSELAATRERTVWALVRGNKLLSREIIVRDPTSGRILTGDDPSVEITTLQSQMSLLDAPPTTPNDGITLHHLLLEHKAFIGMTNEPVTLVYYLATRSNVPVSESFVVELTAKGEPLDSNQLGKMQTLFTDLSSRDAAEDMFLVVRVYTTVTIYSGGTTTQTKGHHSENSQGQLNFGAVKHSATTGSTSPPKSEDKKLKGRVSVLFNPRPRTAGREAKEAREKDIPENGSPLYRRNTSDENRTPGSSPVLANAPPIPPLPRRFSFKKALGVGVLDVGRFVRQDQGTDQIMRIFVPASGGSSSGTQHSSGSSGSDSNKGSTTSTSISSSHKYTTDSSSEDWDRLIRDVIESRTGKLSVPSVLRGVSYGSPGRDADMRLPSEKSARADRLHLYLRPFAAPDADALVKNTPTLLHSVNCAQKIGFSGAPTRPRSDIYMTLTAAMLPRHGMLLHPKMGSCPLPPSSALGTLQVSLEVRRPNGEQIKDCIYAASNTPGLTVWKSVVIGRDESWNETIKLVLAEEDVPTAHVFMTMSNVPGPPVALAWLPLWEQEAFLRDGDYSLLLHKYDDWTSSPISTRSEGGNGYLSQPWTAGDEGWAAALSMGGAASSVKVKTYLCSTRFSQDDVLLSLLQWKGMEREALVGVLKKVVFVPEMEVVKLLREVFDALFGTLVEHAKDAEVEDLVFNALVTVLGIVSDRRFHLEPIVDEYAERHFDYPFSGPCLLRSFKRLLQDPTNSEISRRLRSTFKVGRHIFRLIVKAREKQLAKEAGLGLNGNTSFIKELHGVFKLLENLMRNSAPMLVGSQTLAVQHFHLWLPELATTMMTREEILLLAIDFMDACSDVKGKLILFKLVLIINYSRSQLFSQPEDRRALTLNTVRWLAPHWGKTEDVSGQWREQVRLCCSVLACQVEELGEEVSEYIPKIIDSYCAIQSTGRHERETFSLLFPRTYPFPTRSIPDRPVFDEALIELAAIMAAVSSIPTGLHLDLAEDDLAKFLMDDLQVHMSILSCEAFPESWLSVHIYQHRSTLRTLETLAGILVDSFLPDPDDAERFNTELWQGFFSTLLTLVGSDALALETFPEQKRRAVWKVAGDVREQGADLLRRTWESIGWETSDEDRRRFGIEKMGGYQVQYVPGLVAPIVELCLSVHEGLRSVAVEVLQTMVVSEWTLSQDLSVIQAEMIDSLDRLFKSKRLTESITQKLFIADLIDLFQPLSRIPDDPLTVKVHSLLHTIDEFLDLLVAVHNNPLGEAYHIMDTLRLMEFLKDMRKEDMFIRYVHQLVNVQIESHNFVEAGLSLKLHADLYQWDTTERVPALVDPSFPEQTAFERREALFLEMIKYFEDGHSWENALDTYKELADQYENILYDYAKLGKCHRAMAKIHEDILSGDAHNPRFFRIAYLGLGFPLGLRDRQFIVQGNHWEGLEAFTDRIQMQHPSAKIISSGNIDQVEGQFIQVTSVTPEHDLGHPVYQRSKVPPNTREFLLQRRPRSFSSSVPLPEGVGAKAGWWTEKTVYNTAERFPTILRRSEIVSVAVCTVGPVENAIGVVAEKTKELSAVERKFADVKGGGGDTGVNQLSMFLTGAVDGGVKGYRELLHDENTELALRNALRVAMLDYVSTLKKALAVHGRLVGGAGAGGQGGAKGLHEGLLRFFEKNYKVELAALAPPVLKIATAPISPGQWRTSLHSPATPTPMLLLKHSGNNRPTPLSNGFPSNGIPLSFSLPPIPSGLLNDDTMSLNSINVDTVSVVGSTHRGRLASMIFGGGHGKGDGIVASVTATATTGGHIISNGNGHYYKQPPPPPVPEESPRSRKRSESASTRTTSTSRGRSKSLRRWRPTVSEDSLDNVQDDDEVGEIKPRPSTSSTRPPRSSGSGVVNSMDRGIGSVKKRFSMLKLRGKSSKTDVKGNPKFGESVSEVGSVAEE</sequence>
<evidence type="ECO:0000313" key="12">
    <source>
        <dbReference type="EMBL" id="KAL0633650.1"/>
    </source>
</evidence>
<feature type="region of interest" description="Disordered" evidence="8">
    <location>
        <begin position="573"/>
        <end position="615"/>
    </location>
</feature>
<dbReference type="InterPro" id="IPR027357">
    <property type="entry name" value="DOCKER_dom"/>
</dbReference>
<dbReference type="InterPro" id="IPR056372">
    <property type="entry name" value="TPR_DOCK"/>
</dbReference>
<dbReference type="Gene3D" id="2.60.40.150">
    <property type="entry name" value="C2 domain"/>
    <property type="match status" value="1"/>
</dbReference>
<evidence type="ECO:0000313" key="13">
    <source>
        <dbReference type="Proteomes" id="UP001447188"/>
    </source>
</evidence>
<dbReference type="SUPFAM" id="SSF48371">
    <property type="entry name" value="ARM repeat"/>
    <property type="match status" value="1"/>
</dbReference>
<dbReference type="PROSITE" id="PS50002">
    <property type="entry name" value="SH3"/>
    <property type="match status" value="1"/>
</dbReference>
<evidence type="ECO:0000259" key="10">
    <source>
        <dbReference type="PROSITE" id="PS51650"/>
    </source>
</evidence>
<dbReference type="Gene3D" id="2.30.30.40">
    <property type="entry name" value="SH3 Domains"/>
    <property type="match status" value="1"/>
</dbReference>
<dbReference type="InterPro" id="IPR043162">
    <property type="entry name" value="DOCK_C_lobe_C"/>
</dbReference>
<proteinExistence type="inferred from homology"/>
<dbReference type="Pfam" id="PF23554">
    <property type="entry name" value="TPR_DOCK"/>
    <property type="match status" value="1"/>
</dbReference>
<dbReference type="SUPFAM" id="SSF50044">
    <property type="entry name" value="SH3-domain"/>
    <property type="match status" value="1"/>
</dbReference>
<reference evidence="12 13" key="1">
    <citation type="submission" date="2024-02" db="EMBL/GenBank/DDBJ databases">
        <title>Discinaceae phylogenomics.</title>
        <authorList>
            <person name="Dirks A.C."/>
            <person name="James T.Y."/>
        </authorList>
    </citation>
    <scope>NUCLEOTIDE SEQUENCE [LARGE SCALE GENOMIC DNA]</scope>
    <source>
        <strain evidence="12 13">ACD0624</strain>
    </source>
</reference>
<keyword evidence="5" id="KW-0344">Guanine-nucleotide releasing factor</keyword>
<feature type="compositionally biased region" description="Basic residues" evidence="8">
    <location>
        <begin position="2101"/>
        <end position="2110"/>
    </location>
</feature>
<dbReference type="InterPro" id="IPR036028">
    <property type="entry name" value="SH3-like_dom_sf"/>
</dbReference>
<dbReference type="InterPro" id="IPR027007">
    <property type="entry name" value="C2_DOCK-type_domain"/>
</dbReference>
<keyword evidence="12" id="KW-0418">Kinase</keyword>
<dbReference type="Gene3D" id="1.20.1270.350">
    <property type="entry name" value="Dedicator of cytokinesis N-terminal subdomain"/>
    <property type="match status" value="1"/>
</dbReference>
<dbReference type="SMART" id="SM00326">
    <property type="entry name" value="SH3"/>
    <property type="match status" value="1"/>
</dbReference>
<evidence type="ECO:0000256" key="1">
    <source>
        <dbReference type="ARBA" id="ARBA00004496"/>
    </source>
</evidence>
<keyword evidence="13" id="KW-1185">Reference proteome</keyword>
<feature type="compositionally biased region" description="Low complexity" evidence="8">
    <location>
        <begin position="576"/>
        <end position="614"/>
    </location>
</feature>
<evidence type="ECO:0000256" key="5">
    <source>
        <dbReference type="ARBA" id="ARBA00022658"/>
    </source>
</evidence>
<feature type="compositionally biased region" description="Basic residues" evidence="8">
    <location>
        <begin position="2160"/>
        <end position="2173"/>
    </location>
</feature>
<feature type="compositionally biased region" description="Acidic residues" evidence="8">
    <location>
        <begin position="2116"/>
        <end position="2127"/>
    </location>
</feature>
<feature type="compositionally biased region" description="Polar residues" evidence="8">
    <location>
        <begin position="168"/>
        <end position="178"/>
    </location>
</feature>
<gene>
    <name evidence="12" type="primary">DCK1</name>
    <name evidence="12" type="ORF">Q9L58_007477</name>
</gene>
<dbReference type="Pfam" id="PF14429">
    <property type="entry name" value="DOCK-C2"/>
    <property type="match status" value="1"/>
</dbReference>
<feature type="region of interest" description="Disordered" evidence="8">
    <location>
        <begin position="459"/>
        <end position="536"/>
    </location>
</feature>
<evidence type="ECO:0000256" key="3">
    <source>
        <dbReference type="ARBA" id="ARBA00022490"/>
    </source>
</evidence>
<evidence type="ECO:0000259" key="11">
    <source>
        <dbReference type="PROSITE" id="PS51651"/>
    </source>
</evidence>
<dbReference type="PANTHER" id="PTHR45653:SF10">
    <property type="entry name" value="MYOBLAST CITY, ISOFORM B"/>
    <property type="match status" value="1"/>
</dbReference>
<feature type="domain" description="DOCKER" evidence="11">
    <location>
        <begin position="1540"/>
        <end position="1943"/>
    </location>
</feature>
<dbReference type="CDD" id="cd08679">
    <property type="entry name" value="C2_DOCK180_related"/>
    <property type="match status" value="1"/>
</dbReference>
<dbReference type="Gene3D" id="1.20.58.740">
    <property type="match status" value="1"/>
</dbReference>
<dbReference type="Pfam" id="PF06920">
    <property type="entry name" value="DHR-2_Lobe_A"/>
    <property type="match status" value="1"/>
</dbReference>
<feature type="region of interest" description="Disordered" evidence="8">
    <location>
        <begin position="121"/>
        <end position="199"/>
    </location>
</feature>
<evidence type="ECO:0000256" key="7">
    <source>
        <dbReference type="PROSITE-ProRule" id="PRU00983"/>
    </source>
</evidence>
<protein>
    <submittedName>
        <fullName evidence="12">Deoxycytidine kinase 1</fullName>
    </submittedName>
</protein>